<evidence type="ECO:0000256" key="2">
    <source>
        <dbReference type="ARBA" id="ARBA00061659"/>
    </source>
</evidence>
<organism evidence="4 5">
    <name type="scientific">Macleaya cordata</name>
    <name type="common">Five-seeded plume-poppy</name>
    <name type="synonym">Bocconia cordata</name>
    <dbReference type="NCBI Taxonomy" id="56857"/>
    <lineage>
        <taxon>Eukaryota</taxon>
        <taxon>Viridiplantae</taxon>
        <taxon>Streptophyta</taxon>
        <taxon>Embryophyta</taxon>
        <taxon>Tracheophyta</taxon>
        <taxon>Spermatophyta</taxon>
        <taxon>Magnoliopsida</taxon>
        <taxon>Ranunculales</taxon>
        <taxon>Papaveraceae</taxon>
        <taxon>Papaveroideae</taxon>
        <taxon>Macleaya</taxon>
    </lineage>
</organism>
<dbReference type="Proteomes" id="UP000195402">
    <property type="component" value="Unassembled WGS sequence"/>
</dbReference>
<comment type="caution">
    <text evidence="4">The sequence shown here is derived from an EMBL/GenBank/DDBJ whole genome shotgun (WGS) entry which is preliminary data.</text>
</comment>
<dbReference type="Gene3D" id="1.25.40.10">
    <property type="entry name" value="Tetratricopeptide repeat domain"/>
    <property type="match status" value="4"/>
</dbReference>
<dbReference type="Pfam" id="PF20431">
    <property type="entry name" value="E_motif"/>
    <property type="match status" value="1"/>
</dbReference>
<comment type="similarity">
    <text evidence="2">Belongs to the PPR family. PCMP-E subfamily.</text>
</comment>
<dbReference type="InterPro" id="IPR046848">
    <property type="entry name" value="E_motif"/>
</dbReference>
<dbReference type="NCBIfam" id="TIGR00756">
    <property type="entry name" value="PPR"/>
    <property type="match status" value="3"/>
</dbReference>
<evidence type="ECO:0000256" key="3">
    <source>
        <dbReference type="PROSITE-ProRule" id="PRU00708"/>
    </source>
</evidence>
<dbReference type="InParanoid" id="A0A200Q0U5"/>
<dbReference type="InterPro" id="IPR046960">
    <property type="entry name" value="PPR_At4g14850-like_plant"/>
</dbReference>
<dbReference type="Pfam" id="PF01535">
    <property type="entry name" value="PPR"/>
    <property type="match status" value="3"/>
</dbReference>
<dbReference type="AlphaFoldDB" id="A0A200Q0U5"/>
<feature type="repeat" description="PPR" evidence="3">
    <location>
        <begin position="127"/>
        <end position="161"/>
    </location>
</feature>
<keyword evidence="1" id="KW-0677">Repeat</keyword>
<dbReference type="OMA" id="CTEVYDE"/>
<dbReference type="PROSITE" id="PS51375">
    <property type="entry name" value="PPR"/>
    <property type="match status" value="3"/>
</dbReference>
<sequence length="510" mass="57410">MFRRRYPSSSFTNPKTCFISIQAQPKQEFINPSIKQLVQTGQFYEALKLYIKLCNNGFKPDNFTFPYILKASSQLTDPTLGFLIHNQTIKTGFDSNIFVANSLILFYGKLGHLESVRYMFDKIPHRNVVTWTATISAFSQNNRFNISIEFFRYMRILGIKPNSFTLATLLPSFSYFDQSNQIHSFLIKHGFESDIFVSTALIDVYAKCGNTLSAKHVFDEMPERNLVSWNAICLGYNQNGNMRESLKLFTEMQKFDNFWPDSFSVVTALCSCSNLASLREGKEIHGYVYKANLENSVLVGNGLIDMYGKCGFLELADHVFDKMQERDVGSWTALIMCHGLHGQGVKAIEIFEKMKKTKAVTPNSVTLVAILTACSHSCLVEDGFKYFKSLNDDFGIEPAMKHYICMVDLLGRAGLLAEALKFINEMPVQADSRVWEALLGSATIQGDMVVAEIAAKNLMESESENPELCVQLANIYANSGKWDDVVKIRGSLQSMKLRKSPGVSSVQVVL</sequence>
<dbReference type="PANTHER" id="PTHR47926">
    <property type="entry name" value="PENTATRICOPEPTIDE REPEAT-CONTAINING PROTEIN"/>
    <property type="match status" value="1"/>
</dbReference>
<dbReference type="InterPro" id="IPR011990">
    <property type="entry name" value="TPR-like_helical_dom_sf"/>
</dbReference>
<dbReference type="GO" id="GO:0009451">
    <property type="term" value="P:RNA modification"/>
    <property type="evidence" value="ECO:0007669"/>
    <property type="project" value="InterPro"/>
</dbReference>
<dbReference type="GO" id="GO:0003723">
    <property type="term" value="F:RNA binding"/>
    <property type="evidence" value="ECO:0007669"/>
    <property type="project" value="InterPro"/>
</dbReference>
<gene>
    <name evidence="4" type="ORF">BVC80_849g10</name>
</gene>
<keyword evidence="5" id="KW-1185">Reference proteome</keyword>
<proteinExistence type="inferred from homology"/>
<dbReference type="FunFam" id="1.25.40.10:FF:000090">
    <property type="entry name" value="Pentatricopeptide repeat-containing protein, chloroplastic"/>
    <property type="match status" value="1"/>
</dbReference>
<name>A0A200Q0U5_MACCD</name>
<dbReference type="FunFam" id="1.25.40.10:FF:000682">
    <property type="entry name" value="Pentatricopeptide repeat-containing protein At3g16610"/>
    <property type="match status" value="1"/>
</dbReference>
<dbReference type="FunFam" id="1.25.40.10:FF:000196">
    <property type="entry name" value="Pentatricopeptide repeat-containing protein At4g14850"/>
    <property type="match status" value="1"/>
</dbReference>
<dbReference type="EMBL" id="MVGT01003406">
    <property type="protein sequence ID" value="OVA04083.1"/>
    <property type="molecule type" value="Genomic_DNA"/>
</dbReference>
<reference evidence="4 5" key="1">
    <citation type="journal article" date="2017" name="Mol. Plant">
        <title>The Genome of Medicinal Plant Macleaya cordata Provides New Insights into Benzylisoquinoline Alkaloids Metabolism.</title>
        <authorList>
            <person name="Liu X."/>
            <person name="Liu Y."/>
            <person name="Huang P."/>
            <person name="Ma Y."/>
            <person name="Qing Z."/>
            <person name="Tang Q."/>
            <person name="Cao H."/>
            <person name="Cheng P."/>
            <person name="Zheng Y."/>
            <person name="Yuan Z."/>
            <person name="Zhou Y."/>
            <person name="Liu J."/>
            <person name="Tang Z."/>
            <person name="Zhuo Y."/>
            <person name="Zhang Y."/>
            <person name="Yu L."/>
            <person name="Huang J."/>
            <person name="Yang P."/>
            <person name="Peng Q."/>
            <person name="Zhang J."/>
            <person name="Jiang W."/>
            <person name="Zhang Z."/>
            <person name="Lin K."/>
            <person name="Ro D.K."/>
            <person name="Chen X."/>
            <person name="Xiong X."/>
            <person name="Shang Y."/>
            <person name="Huang S."/>
            <person name="Zeng J."/>
        </authorList>
    </citation>
    <scope>NUCLEOTIDE SEQUENCE [LARGE SCALE GENOMIC DNA]</scope>
    <source>
        <strain evidence="5">cv. BLH2017</strain>
        <tissue evidence="4">Root</tissue>
    </source>
</reference>
<evidence type="ECO:0000313" key="5">
    <source>
        <dbReference type="Proteomes" id="UP000195402"/>
    </source>
</evidence>
<dbReference type="OrthoDB" id="1879398at2759"/>
<dbReference type="Pfam" id="PF13041">
    <property type="entry name" value="PPR_2"/>
    <property type="match status" value="2"/>
</dbReference>
<accession>A0A200Q0U5</accession>
<protein>
    <submittedName>
        <fullName evidence="4">Pentatricopeptide repeat</fullName>
    </submittedName>
</protein>
<feature type="repeat" description="PPR" evidence="3">
    <location>
        <begin position="194"/>
        <end position="228"/>
    </location>
</feature>
<evidence type="ECO:0000313" key="4">
    <source>
        <dbReference type="EMBL" id="OVA04083.1"/>
    </source>
</evidence>
<evidence type="ECO:0000256" key="1">
    <source>
        <dbReference type="ARBA" id="ARBA00022737"/>
    </source>
</evidence>
<dbReference type="InterPro" id="IPR002885">
    <property type="entry name" value="PPR_rpt"/>
</dbReference>
<feature type="repeat" description="PPR" evidence="3">
    <location>
        <begin position="296"/>
        <end position="330"/>
    </location>
</feature>
<dbReference type="PANTHER" id="PTHR47926:SF347">
    <property type="entry name" value="PENTATRICOPEPTIDE REPEAT-CONTAINING PROTEIN"/>
    <property type="match status" value="1"/>
</dbReference>